<dbReference type="Proteomes" id="UP000800097">
    <property type="component" value="Unassembled WGS sequence"/>
</dbReference>
<protein>
    <recommendedName>
        <fullName evidence="3">amidase</fullName>
        <ecNumber evidence="3">3.5.1.4</ecNumber>
    </recommendedName>
</protein>
<evidence type="ECO:0000256" key="1">
    <source>
        <dbReference type="ARBA" id="ARBA00001311"/>
    </source>
</evidence>
<dbReference type="InterPro" id="IPR020556">
    <property type="entry name" value="Amidase_CS"/>
</dbReference>
<keyword evidence="4" id="KW-0378">Hydrolase</keyword>
<organism evidence="6 7">
    <name type="scientific">Westerdykella ornata</name>
    <dbReference type="NCBI Taxonomy" id="318751"/>
    <lineage>
        <taxon>Eukaryota</taxon>
        <taxon>Fungi</taxon>
        <taxon>Dikarya</taxon>
        <taxon>Ascomycota</taxon>
        <taxon>Pezizomycotina</taxon>
        <taxon>Dothideomycetes</taxon>
        <taxon>Pleosporomycetidae</taxon>
        <taxon>Pleosporales</taxon>
        <taxon>Sporormiaceae</taxon>
        <taxon>Westerdykella</taxon>
    </lineage>
</organism>
<comment type="catalytic activity">
    <reaction evidence="1">
        <text>a monocarboxylic acid amide + H2O = a monocarboxylate + NH4(+)</text>
        <dbReference type="Rhea" id="RHEA:12020"/>
        <dbReference type="ChEBI" id="CHEBI:15377"/>
        <dbReference type="ChEBI" id="CHEBI:28938"/>
        <dbReference type="ChEBI" id="CHEBI:35757"/>
        <dbReference type="ChEBI" id="CHEBI:83628"/>
        <dbReference type="EC" id="3.5.1.4"/>
    </reaction>
</comment>
<proteinExistence type="inferred from homology"/>
<evidence type="ECO:0000259" key="5">
    <source>
        <dbReference type="Pfam" id="PF01425"/>
    </source>
</evidence>
<dbReference type="EC" id="3.5.1.4" evidence="3"/>
<dbReference type="Gene3D" id="3.90.1300.10">
    <property type="entry name" value="Amidase signature (AS) domain"/>
    <property type="match status" value="1"/>
</dbReference>
<dbReference type="RefSeq" id="XP_033654364.1">
    <property type="nucleotide sequence ID" value="XM_033798307.1"/>
</dbReference>
<dbReference type="PROSITE" id="PS00571">
    <property type="entry name" value="AMIDASES"/>
    <property type="match status" value="1"/>
</dbReference>
<dbReference type="PANTHER" id="PTHR46072">
    <property type="entry name" value="AMIDASE-RELATED-RELATED"/>
    <property type="match status" value="1"/>
</dbReference>
<gene>
    <name evidence="6" type="ORF">EI97DRAFT_433058</name>
</gene>
<dbReference type="InterPro" id="IPR023631">
    <property type="entry name" value="Amidase_dom"/>
</dbReference>
<dbReference type="PANTHER" id="PTHR46072:SF6">
    <property type="entry name" value="AMIDASE, PUTATIVE (AFU_ORTHOLOGUE AFUA_1G14530)-RELATED"/>
    <property type="match status" value="1"/>
</dbReference>
<accession>A0A6A6JKR8</accession>
<evidence type="ECO:0000256" key="3">
    <source>
        <dbReference type="ARBA" id="ARBA00012922"/>
    </source>
</evidence>
<dbReference type="GeneID" id="54551482"/>
<dbReference type="AlphaFoldDB" id="A0A6A6JKR8"/>
<name>A0A6A6JKR8_WESOR</name>
<reference evidence="6" key="1">
    <citation type="journal article" date="2020" name="Stud. Mycol.">
        <title>101 Dothideomycetes genomes: a test case for predicting lifestyles and emergence of pathogens.</title>
        <authorList>
            <person name="Haridas S."/>
            <person name="Albert R."/>
            <person name="Binder M."/>
            <person name="Bloem J."/>
            <person name="Labutti K."/>
            <person name="Salamov A."/>
            <person name="Andreopoulos B."/>
            <person name="Baker S."/>
            <person name="Barry K."/>
            <person name="Bills G."/>
            <person name="Bluhm B."/>
            <person name="Cannon C."/>
            <person name="Castanera R."/>
            <person name="Culley D."/>
            <person name="Daum C."/>
            <person name="Ezra D."/>
            <person name="Gonzalez J."/>
            <person name="Henrissat B."/>
            <person name="Kuo A."/>
            <person name="Liang C."/>
            <person name="Lipzen A."/>
            <person name="Lutzoni F."/>
            <person name="Magnuson J."/>
            <person name="Mondo S."/>
            <person name="Nolan M."/>
            <person name="Ohm R."/>
            <person name="Pangilinan J."/>
            <person name="Park H.-J."/>
            <person name="Ramirez L."/>
            <person name="Alfaro M."/>
            <person name="Sun H."/>
            <person name="Tritt A."/>
            <person name="Yoshinaga Y."/>
            <person name="Zwiers L.-H."/>
            <person name="Turgeon B."/>
            <person name="Goodwin S."/>
            <person name="Spatafora J."/>
            <person name="Crous P."/>
            <person name="Grigoriev I."/>
        </authorList>
    </citation>
    <scope>NUCLEOTIDE SEQUENCE</scope>
    <source>
        <strain evidence="6">CBS 379.55</strain>
    </source>
</reference>
<dbReference type="SUPFAM" id="SSF75304">
    <property type="entry name" value="Amidase signature (AS) enzymes"/>
    <property type="match status" value="1"/>
</dbReference>
<dbReference type="InterPro" id="IPR036928">
    <property type="entry name" value="AS_sf"/>
</dbReference>
<keyword evidence="7" id="KW-1185">Reference proteome</keyword>
<dbReference type="OrthoDB" id="6428749at2759"/>
<evidence type="ECO:0000313" key="7">
    <source>
        <dbReference type="Proteomes" id="UP000800097"/>
    </source>
</evidence>
<dbReference type="EMBL" id="ML986492">
    <property type="protein sequence ID" value="KAF2276825.1"/>
    <property type="molecule type" value="Genomic_DNA"/>
</dbReference>
<evidence type="ECO:0000256" key="4">
    <source>
        <dbReference type="ARBA" id="ARBA00022801"/>
    </source>
</evidence>
<evidence type="ECO:0000313" key="6">
    <source>
        <dbReference type="EMBL" id="KAF2276825.1"/>
    </source>
</evidence>
<dbReference type="Pfam" id="PF01425">
    <property type="entry name" value="Amidase"/>
    <property type="match status" value="1"/>
</dbReference>
<evidence type="ECO:0000256" key="2">
    <source>
        <dbReference type="ARBA" id="ARBA00009199"/>
    </source>
</evidence>
<dbReference type="GO" id="GO:0004040">
    <property type="term" value="F:amidase activity"/>
    <property type="evidence" value="ECO:0007669"/>
    <property type="project" value="UniProtKB-EC"/>
</dbReference>
<sequence length="468" mass="50486">MFDDALARAAELDAHIDAGNPPLGPLHGVPVSLKDTFKVKGYDASIGIAALAFKPAQENSVLVECLLKAGAVLYCKTQVPQTLMALDSHNNVFGRCINPFNSLATAGGSSGGEGALLALRGSILGVGTDVGGSIRIPAMCNGTYGIKPSWQRMPFAGQETGAPPAMAKLGIPASAGPLAHSVRDLQLFLEAVAGQEPWRWDPDVVPSPWSSLSSFYDASGKRGRRRLRIGVVRRDGVTEPHPPILRLLDEVSSKLRDAGMHVVDMDITPLFSQCQSLANALFGIDGGNHMFDLLEATGEPLSPWLATRLRRKPVVPLEKVREMQARREELQRRFLGIWKTATATGEEEQIDALVCPVAPHAVPPVDRWNAVGYTSSFVLLDYPAGVVPVRRFEKGDMVGEMSGKEEGKGSWNRANRALWTDFDRSVYIGTPLCVQVVVPKLEERKLVEAMSAIDEAIKGEGKGVAARL</sequence>
<feature type="domain" description="Amidase" evidence="5">
    <location>
        <begin position="1"/>
        <end position="446"/>
    </location>
</feature>
<comment type="similarity">
    <text evidence="2">Belongs to the amidase family.</text>
</comment>